<comment type="caution">
    <text evidence="1">The sequence shown here is derived from an EMBL/GenBank/DDBJ whole genome shotgun (WGS) entry which is preliminary data.</text>
</comment>
<dbReference type="Proteomes" id="UP000465112">
    <property type="component" value="Chromosome 7"/>
</dbReference>
<organism evidence="1 2">
    <name type="scientific">Perca fluviatilis</name>
    <name type="common">European perch</name>
    <dbReference type="NCBI Taxonomy" id="8168"/>
    <lineage>
        <taxon>Eukaryota</taxon>
        <taxon>Metazoa</taxon>
        <taxon>Chordata</taxon>
        <taxon>Craniata</taxon>
        <taxon>Vertebrata</taxon>
        <taxon>Euteleostomi</taxon>
        <taxon>Actinopterygii</taxon>
        <taxon>Neopterygii</taxon>
        <taxon>Teleostei</taxon>
        <taxon>Neoteleostei</taxon>
        <taxon>Acanthomorphata</taxon>
        <taxon>Eupercaria</taxon>
        <taxon>Perciformes</taxon>
        <taxon>Percoidei</taxon>
        <taxon>Percidae</taxon>
        <taxon>Percinae</taxon>
        <taxon>Perca</taxon>
    </lineage>
</organism>
<gene>
    <name evidence="1" type="ORF">PFLUV_G00087080</name>
</gene>
<sequence>MDHGDRRETEEQNKKVCHSTQSIHTAVCVINSVMCSLTSLGRCLSSKQTNLCVRKTVSSLHTVRGRERTLNAQTTQIVIQQKSGSIKS</sequence>
<evidence type="ECO:0000313" key="2">
    <source>
        <dbReference type="Proteomes" id="UP000465112"/>
    </source>
</evidence>
<keyword evidence="2" id="KW-1185">Reference proteome</keyword>
<evidence type="ECO:0000313" key="1">
    <source>
        <dbReference type="EMBL" id="KAF1388135.1"/>
    </source>
</evidence>
<dbReference type="EMBL" id="VHII01000007">
    <property type="protein sequence ID" value="KAF1388135.1"/>
    <property type="molecule type" value="Genomic_DNA"/>
</dbReference>
<accession>A0A6A5FBP9</accession>
<dbReference type="AlphaFoldDB" id="A0A6A5FBP9"/>
<proteinExistence type="predicted"/>
<reference evidence="1 2" key="1">
    <citation type="submission" date="2019-06" db="EMBL/GenBank/DDBJ databases">
        <title>A chromosome-scale genome assembly of the European perch, Perca fluviatilis.</title>
        <authorList>
            <person name="Roques C."/>
            <person name="Zahm M."/>
            <person name="Cabau C."/>
            <person name="Klopp C."/>
            <person name="Bouchez O."/>
            <person name="Donnadieu C."/>
            <person name="Kuhl H."/>
            <person name="Gislard M."/>
            <person name="Guendouz S."/>
            <person name="Journot L."/>
            <person name="Haffray P."/>
            <person name="Bestin A."/>
            <person name="Morvezen R."/>
            <person name="Feron R."/>
            <person name="Wen M."/>
            <person name="Jouanno E."/>
            <person name="Herpin A."/>
            <person name="Schartl M."/>
            <person name="Postlethwait J."/>
            <person name="Schaerlinger B."/>
            <person name="Chardard D."/>
            <person name="Lecocq T."/>
            <person name="Poncet C."/>
            <person name="Jaffrelo L."/>
            <person name="Lampietro C."/>
            <person name="Guiguen Y."/>
        </authorList>
    </citation>
    <scope>NUCLEOTIDE SEQUENCE [LARGE SCALE GENOMIC DNA]</scope>
    <source>
        <tissue evidence="1">Blood</tissue>
    </source>
</reference>
<name>A0A6A5FBP9_PERFL</name>
<protein>
    <submittedName>
        <fullName evidence="1">Uncharacterized protein</fullName>
    </submittedName>
</protein>